<dbReference type="GO" id="GO:0006310">
    <property type="term" value="P:DNA recombination"/>
    <property type="evidence" value="ECO:0007669"/>
    <property type="project" value="UniProtKB-KW"/>
</dbReference>
<dbReference type="GO" id="GO:0015074">
    <property type="term" value="P:DNA integration"/>
    <property type="evidence" value="ECO:0007669"/>
    <property type="project" value="UniProtKB-KW"/>
</dbReference>
<feature type="domain" description="Core-binding (CB)" evidence="6">
    <location>
        <begin position="29"/>
        <end position="110"/>
    </location>
</feature>
<dbReference type="PANTHER" id="PTHR30349">
    <property type="entry name" value="PHAGE INTEGRASE-RELATED"/>
    <property type="match status" value="1"/>
</dbReference>
<dbReference type="PANTHER" id="PTHR30349:SF94">
    <property type="entry name" value="INTEGRASE_RECOMBINASE HI_1414-RELATED"/>
    <property type="match status" value="1"/>
</dbReference>
<feature type="non-terminal residue" evidence="7">
    <location>
        <position position="1"/>
    </location>
</feature>
<protein>
    <recommendedName>
        <fullName evidence="9">Integrase</fullName>
    </recommendedName>
</protein>
<dbReference type="PROSITE" id="PS51900">
    <property type="entry name" value="CB"/>
    <property type="match status" value="1"/>
</dbReference>
<dbReference type="Gene3D" id="1.10.443.10">
    <property type="entry name" value="Intergrase catalytic core"/>
    <property type="match status" value="1"/>
</dbReference>
<dbReference type="CDD" id="cd00796">
    <property type="entry name" value="INT_Rci_Hp1_C"/>
    <property type="match status" value="1"/>
</dbReference>
<keyword evidence="1" id="KW-0229">DNA integration</keyword>
<evidence type="ECO:0000256" key="2">
    <source>
        <dbReference type="ARBA" id="ARBA00023125"/>
    </source>
</evidence>
<dbReference type="AlphaFoldDB" id="A0A0F3IJT9"/>
<dbReference type="InterPro" id="IPR011010">
    <property type="entry name" value="DNA_brk_join_enz"/>
</dbReference>
<accession>A0A0F3IJT9</accession>
<evidence type="ECO:0000259" key="5">
    <source>
        <dbReference type="PROSITE" id="PS51898"/>
    </source>
</evidence>
<reference evidence="7 8" key="1">
    <citation type="submission" date="2015-03" db="EMBL/GenBank/DDBJ databases">
        <title>Draft genome sequence of Elstera litoralis.</title>
        <authorList>
            <person name="Rahalkar M.C."/>
            <person name="Dhakephalkar P.K."/>
            <person name="Pore S.D."/>
            <person name="Arora P."/>
            <person name="Kapse N.G."/>
            <person name="Pandit P.S."/>
        </authorList>
    </citation>
    <scope>NUCLEOTIDE SEQUENCE [LARGE SCALE GENOMIC DNA]</scope>
    <source>
        <strain evidence="7 8">Dia-1</strain>
    </source>
</reference>
<sequence length="325" mass="36833">EEAWAWYESKLAEWKLRGTVSDRREIDRSTISELIDLYMQSGLIDEKKGAKEEINRLKLLQRQPFASLMLNAFRPMDLQAWIKERLSGGLSPSTVNNDISALSNALEYGKGLEGFEGLVNVTKSIRKPKQRPGNKVKFTEDDEVRLLGAIDGRKRVLTSWWLGPLVRLALLTGMRESELLRVRIDDIYMSDGFLSVESKDTEGTRIRDVPLIPKAIECFEEAISHARALKQETLFPVGLTNKTVSKTFATAARAADVKVGFHDLRHVAVTRLSKIAKNPLELAEFSGHRSLTALKIYYNPSAKELASMAADVITRREKKVRMRWF</sequence>
<dbReference type="Pfam" id="PF00589">
    <property type="entry name" value="Phage_integrase"/>
    <property type="match status" value="1"/>
</dbReference>
<dbReference type="Proteomes" id="UP000033774">
    <property type="component" value="Unassembled WGS sequence"/>
</dbReference>
<evidence type="ECO:0000259" key="6">
    <source>
        <dbReference type="PROSITE" id="PS51900"/>
    </source>
</evidence>
<dbReference type="InterPro" id="IPR044068">
    <property type="entry name" value="CB"/>
</dbReference>
<dbReference type="PROSITE" id="PS51898">
    <property type="entry name" value="TYR_RECOMBINASE"/>
    <property type="match status" value="1"/>
</dbReference>
<evidence type="ECO:0000256" key="1">
    <source>
        <dbReference type="ARBA" id="ARBA00022908"/>
    </source>
</evidence>
<dbReference type="InterPro" id="IPR002104">
    <property type="entry name" value="Integrase_catalytic"/>
</dbReference>
<evidence type="ECO:0000256" key="4">
    <source>
        <dbReference type="PROSITE-ProRule" id="PRU01248"/>
    </source>
</evidence>
<name>A0A0F3IJT9_9PROT</name>
<comment type="caution">
    <text evidence="7">The sequence shown here is derived from an EMBL/GenBank/DDBJ whole genome shotgun (WGS) entry which is preliminary data.</text>
</comment>
<evidence type="ECO:0000313" key="8">
    <source>
        <dbReference type="Proteomes" id="UP000033774"/>
    </source>
</evidence>
<keyword evidence="3" id="KW-0233">DNA recombination</keyword>
<feature type="domain" description="Tyr recombinase" evidence="5">
    <location>
        <begin position="133"/>
        <end position="310"/>
    </location>
</feature>
<dbReference type="Gene3D" id="1.10.150.130">
    <property type="match status" value="1"/>
</dbReference>
<gene>
    <name evidence="7" type="ORF">VZ95_20415</name>
</gene>
<evidence type="ECO:0000313" key="7">
    <source>
        <dbReference type="EMBL" id="KJV06937.1"/>
    </source>
</evidence>
<proteinExistence type="predicted"/>
<evidence type="ECO:0008006" key="9">
    <source>
        <dbReference type="Google" id="ProtNLM"/>
    </source>
</evidence>
<keyword evidence="2 4" id="KW-0238">DNA-binding</keyword>
<dbReference type="SUPFAM" id="SSF56349">
    <property type="entry name" value="DNA breaking-rejoining enzymes"/>
    <property type="match status" value="1"/>
</dbReference>
<organism evidence="7 8">
    <name type="scientific">Elstera litoralis</name>
    <dbReference type="NCBI Taxonomy" id="552518"/>
    <lineage>
        <taxon>Bacteria</taxon>
        <taxon>Pseudomonadati</taxon>
        <taxon>Pseudomonadota</taxon>
        <taxon>Alphaproteobacteria</taxon>
        <taxon>Rhodospirillales</taxon>
        <taxon>Rhodospirillaceae</taxon>
        <taxon>Elstera</taxon>
    </lineage>
</organism>
<dbReference type="OrthoDB" id="9814722at2"/>
<evidence type="ECO:0000256" key="3">
    <source>
        <dbReference type="ARBA" id="ARBA00023172"/>
    </source>
</evidence>
<keyword evidence="8" id="KW-1185">Reference proteome</keyword>
<dbReference type="InterPro" id="IPR050090">
    <property type="entry name" value="Tyrosine_recombinase_XerCD"/>
</dbReference>
<dbReference type="InterPro" id="IPR013762">
    <property type="entry name" value="Integrase-like_cat_sf"/>
</dbReference>
<dbReference type="RefSeq" id="WP_045777496.1">
    <property type="nucleotide sequence ID" value="NZ_LAJY01000871.1"/>
</dbReference>
<dbReference type="GO" id="GO:0003677">
    <property type="term" value="F:DNA binding"/>
    <property type="evidence" value="ECO:0007669"/>
    <property type="project" value="UniProtKB-UniRule"/>
</dbReference>
<dbReference type="InterPro" id="IPR010998">
    <property type="entry name" value="Integrase_recombinase_N"/>
</dbReference>
<dbReference type="EMBL" id="LAJY01000871">
    <property type="protein sequence ID" value="KJV06937.1"/>
    <property type="molecule type" value="Genomic_DNA"/>
</dbReference>